<dbReference type="OrthoDB" id="109141at2759"/>
<evidence type="ECO:0000256" key="1">
    <source>
        <dbReference type="SAM" id="MobiDB-lite"/>
    </source>
</evidence>
<dbReference type="EMBL" id="RCMG01000341">
    <property type="protein sequence ID" value="KAG2856253.1"/>
    <property type="molecule type" value="Genomic_DNA"/>
</dbReference>
<reference evidence="2" key="2">
    <citation type="submission" date="2018-10" db="EMBL/GenBank/DDBJ databases">
        <title>Effector identification in a new, highly contiguous assembly of the strawberry crown rot pathogen Phytophthora cactorum.</title>
        <authorList>
            <person name="Armitage A.D."/>
            <person name="Nellist C.F."/>
            <person name="Bates H."/>
            <person name="Vickerstaff R.J."/>
            <person name="Harrison R.J."/>
        </authorList>
    </citation>
    <scope>NUCLEOTIDE SEQUENCE</scope>
    <source>
        <strain evidence="2">15-7</strain>
        <strain evidence="3">4032</strain>
        <strain evidence="4">4040</strain>
        <strain evidence="5">P415</strain>
        <strain evidence="6">P421</strain>
    </source>
</reference>
<evidence type="ECO:0000313" key="6">
    <source>
        <dbReference type="EMBL" id="KAG3218101.1"/>
    </source>
</evidence>
<evidence type="ECO:0000313" key="2">
    <source>
        <dbReference type="EMBL" id="KAG2856253.1"/>
    </source>
</evidence>
<organism evidence="7 8">
    <name type="scientific">Phytophthora cactorum</name>
    <dbReference type="NCBI Taxonomy" id="29920"/>
    <lineage>
        <taxon>Eukaryota</taxon>
        <taxon>Sar</taxon>
        <taxon>Stramenopiles</taxon>
        <taxon>Oomycota</taxon>
        <taxon>Peronosporomycetes</taxon>
        <taxon>Peronosporales</taxon>
        <taxon>Peronosporaceae</taxon>
        <taxon>Phytophthora</taxon>
    </lineage>
</organism>
<dbReference type="EMBL" id="MJFZ01000250">
    <property type="protein sequence ID" value="RAW33116.1"/>
    <property type="molecule type" value="Genomic_DNA"/>
</dbReference>
<dbReference type="AlphaFoldDB" id="A0A329SB35"/>
<keyword evidence="8" id="KW-1185">Reference proteome</keyword>
<dbReference type="Proteomes" id="UP000251314">
    <property type="component" value="Unassembled WGS sequence"/>
</dbReference>
<gene>
    <name evidence="7" type="ORF">PC110_g10556</name>
    <name evidence="2" type="ORF">PC113_g11735</name>
    <name evidence="3" type="ORF">PC115_g11578</name>
    <name evidence="4" type="ORF">PC117_g14693</name>
    <name evidence="5" type="ORF">PC118_g12425</name>
    <name evidence="6" type="ORF">PC129_g11082</name>
</gene>
<evidence type="ECO:0000313" key="7">
    <source>
        <dbReference type="EMBL" id="RAW33116.1"/>
    </source>
</evidence>
<dbReference type="Proteomes" id="UP000774804">
    <property type="component" value="Unassembled WGS sequence"/>
</dbReference>
<dbReference type="EMBL" id="RCMV01000382">
    <property type="protein sequence ID" value="KAG3218101.1"/>
    <property type="molecule type" value="Genomic_DNA"/>
</dbReference>
<evidence type="ECO:0000313" key="5">
    <source>
        <dbReference type="EMBL" id="KAG2978223.1"/>
    </source>
</evidence>
<dbReference type="VEuPathDB" id="FungiDB:PC110_g10556"/>
<protein>
    <submittedName>
        <fullName evidence="7">Uncharacterized protein</fullName>
    </submittedName>
</protein>
<sequence length="313" mass="34775">MNISDLLCSPAQCGVKMSISDILCSPVEAPAAPTPITPQPRMVATCEPPKRPRAQTKKRQSKFVPDDQRKRPYRMSVTQKKSRQEFKEHESKVFNLTLDINDLKQQVQYLLECRDLQITCLLQTRQRLEAAVLGTVDKILFGGSDRPRSGDEGCSFSRMFMDQSDGSTPSNGIYEFCLQLDKPNFNHRSCTIATTQVLSVVEEDPEGDNQDTAEVRKICDVPGSCLVEAVGEFTGRFTRQIIVSMFPHVLSDEMMVAQIIGLSITCPARLLLYFNAHRTIVRQIAQADVFAALAALQQAKPQEFAAIMGTAAA</sequence>
<proteinExistence type="predicted"/>
<dbReference type="EMBL" id="RCMI01000366">
    <property type="protein sequence ID" value="KAG2914818.1"/>
    <property type="molecule type" value="Genomic_DNA"/>
</dbReference>
<feature type="compositionally biased region" description="Basic residues" evidence="1">
    <location>
        <begin position="51"/>
        <end position="61"/>
    </location>
</feature>
<evidence type="ECO:0000313" key="4">
    <source>
        <dbReference type="EMBL" id="KAG2927098.1"/>
    </source>
</evidence>
<dbReference type="EMBL" id="RCMK01000467">
    <property type="protein sequence ID" value="KAG2927098.1"/>
    <property type="molecule type" value="Genomic_DNA"/>
</dbReference>
<evidence type="ECO:0000313" key="8">
    <source>
        <dbReference type="Proteomes" id="UP000251314"/>
    </source>
</evidence>
<dbReference type="EMBL" id="RCML01000398">
    <property type="protein sequence ID" value="KAG2978223.1"/>
    <property type="molecule type" value="Genomic_DNA"/>
</dbReference>
<evidence type="ECO:0000313" key="3">
    <source>
        <dbReference type="EMBL" id="KAG2914818.1"/>
    </source>
</evidence>
<feature type="region of interest" description="Disordered" evidence="1">
    <location>
        <begin position="47"/>
        <end position="84"/>
    </location>
</feature>
<comment type="caution">
    <text evidence="7">The sequence shown here is derived from an EMBL/GenBank/DDBJ whole genome shotgun (WGS) entry which is preliminary data.</text>
</comment>
<accession>A0A329SB35</accession>
<dbReference type="Proteomes" id="UP000736787">
    <property type="component" value="Unassembled WGS sequence"/>
</dbReference>
<dbReference type="Proteomes" id="UP000735874">
    <property type="component" value="Unassembled WGS sequence"/>
</dbReference>
<name>A0A329SB35_9STRA</name>
<dbReference type="Proteomes" id="UP000697107">
    <property type="component" value="Unassembled WGS sequence"/>
</dbReference>
<dbReference type="Proteomes" id="UP000760860">
    <property type="component" value="Unassembled WGS sequence"/>
</dbReference>
<reference evidence="7 8" key="1">
    <citation type="submission" date="2018-01" db="EMBL/GenBank/DDBJ databases">
        <title>Draft genome of the strawberry crown rot pathogen Phytophthora cactorum.</title>
        <authorList>
            <person name="Armitage A.D."/>
            <person name="Lysoe E."/>
            <person name="Nellist C.F."/>
            <person name="Harrison R.J."/>
            <person name="Brurberg M.B."/>
        </authorList>
    </citation>
    <scope>NUCLEOTIDE SEQUENCE [LARGE SCALE GENOMIC DNA]</scope>
    <source>
        <strain evidence="7 8">10300</strain>
    </source>
</reference>